<evidence type="ECO:0000313" key="1">
    <source>
        <dbReference type="EMBL" id="APG27227.1"/>
    </source>
</evidence>
<proteinExistence type="predicted"/>
<dbReference type="KEGG" id="pef:A7E78_04865"/>
<reference evidence="1 2" key="1">
    <citation type="journal article" date="2017" name="Genome Announc.">
        <title>Complete Genome Sequences of Two Acetylene-Fermenting Pelobacter acetylenicus Strains.</title>
        <authorList>
            <person name="Sutton J.M."/>
            <person name="Baesman S.M."/>
            <person name="Fierst J.L."/>
            <person name="Poret-Peterson A.T."/>
            <person name="Oremland R.S."/>
            <person name="Dunlap D.S."/>
            <person name="Akob D.M."/>
        </authorList>
    </citation>
    <scope>NUCLEOTIDE SEQUENCE [LARGE SCALE GENOMIC DNA]</scope>
    <source>
        <strain evidence="1 2">SFB93</strain>
    </source>
</reference>
<sequence>MKLTDRNEKRAVQVQNFKNWRSNSKAIWQKLSKAWTDQTVLQSDHDKSVILLLNTTGGHRPPVLWIYLA</sequence>
<dbReference type="AlphaFoldDB" id="A0A1L3GMR2"/>
<name>A0A1L3GMR2_9BACT</name>
<dbReference type="STRING" id="1842532.A7E78_04865"/>
<organism evidence="1 2">
    <name type="scientific">Syntrophotalea acetylenivorans</name>
    <dbReference type="NCBI Taxonomy" id="1842532"/>
    <lineage>
        <taxon>Bacteria</taxon>
        <taxon>Pseudomonadati</taxon>
        <taxon>Thermodesulfobacteriota</taxon>
        <taxon>Desulfuromonadia</taxon>
        <taxon>Desulfuromonadales</taxon>
        <taxon>Syntrophotaleaceae</taxon>
        <taxon>Syntrophotalea</taxon>
    </lineage>
</organism>
<accession>A0A1L3GMR2</accession>
<keyword evidence="2" id="KW-1185">Reference proteome</keyword>
<dbReference type="Proteomes" id="UP000182517">
    <property type="component" value="Chromosome"/>
</dbReference>
<gene>
    <name evidence="1" type="ORF">A7E78_04865</name>
</gene>
<protein>
    <submittedName>
        <fullName evidence="1">Uncharacterized protein</fullName>
    </submittedName>
</protein>
<dbReference type="EMBL" id="CP015519">
    <property type="protein sequence ID" value="APG27227.1"/>
    <property type="molecule type" value="Genomic_DNA"/>
</dbReference>
<evidence type="ECO:0000313" key="2">
    <source>
        <dbReference type="Proteomes" id="UP000182517"/>
    </source>
</evidence>